<evidence type="ECO:0000256" key="1">
    <source>
        <dbReference type="SAM" id="MobiDB-lite"/>
    </source>
</evidence>
<dbReference type="OrthoDB" id="10563192at2759"/>
<gene>
    <name evidence="2" type="ORF">TNIN_158941</name>
</gene>
<comment type="caution">
    <text evidence="2">The sequence shown here is derived from an EMBL/GenBank/DDBJ whole genome shotgun (WGS) entry which is preliminary data.</text>
</comment>
<protein>
    <submittedName>
        <fullName evidence="2">Uncharacterized protein</fullName>
    </submittedName>
</protein>
<name>A0A8X6X314_9ARAC</name>
<organism evidence="2 3">
    <name type="scientific">Trichonephila inaurata madagascariensis</name>
    <dbReference type="NCBI Taxonomy" id="2747483"/>
    <lineage>
        <taxon>Eukaryota</taxon>
        <taxon>Metazoa</taxon>
        <taxon>Ecdysozoa</taxon>
        <taxon>Arthropoda</taxon>
        <taxon>Chelicerata</taxon>
        <taxon>Arachnida</taxon>
        <taxon>Araneae</taxon>
        <taxon>Araneomorphae</taxon>
        <taxon>Entelegynae</taxon>
        <taxon>Araneoidea</taxon>
        <taxon>Nephilidae</taxon>
        <taxon>Trichonephila</taxon>
        <taxon>Trichonephila inaurata</taxon>
    </lineage>
</organism>
<evidence type="ECO:0000313" key="3">
    <source>
        <dbReference type="Proteomes" id="UP000886998"/>
    </source>
</evidence>
<dbReference type="EMBL" id="BMAV01004609">
    <property type="protein sequence ID" value="GFY45081.1"/>
    <property type="molecule type" value="Genomic_DNA"/>
</dbReference>
<keyword evidence="3" id="KW-1185">Reference proteome</keyword>
<sequence>MQGERADKTHKPLHDPLESDFILKQKAGDISEVYHLLACLRGICRSSGVATPRRGVPKTSSPSPSEGDLSHQITRWALGNFSVELTHPESNQDGSQRLFCN</sequence>
<feature type="region of interest" description="Disordered" evidence="1">
    <location>
        <begin position="48"/>
        <end position="70"/>
    </location>
</feature>
<accession>A0A8X6X314</accession>
<dbReference type="AlphaFoldDB" id="A0A8X6X314"/>
<dbReference type="Proteomes" id="UP000886998">
    <property type="component" value="Unassembled WGS sequence"/>
</dbReference>
<reference evidence="2" key="1">
    <citation type="submission" date="2020-08" db="EMBL/GenBank/DDBJ databases">
        <title>Multicomponent nature underlies the extraordinary mechanical properties of spider dragline silk.</title>
        <authorList>
            <person name="Kono N."/>
            <person name="Nakamura H."/>
            <person name="Mori M."/>
            <person name="Yoshida Y."/>
            <person name="Ohtoshi R."/>
            <person name="Malay A.D."/>
            <person name="Moran D.A.P."/>
            <person name="Tomita M."/>
            <person name="Numata K."/>
            <person name="Arakawa K."/>
        </authorList>
    </citation>
    <scope>NUCLEOTIDE SEQUENCE</scope>
</reference>
<evidence type="ECO:0000313" key="2">
    <source>
        <dbReference type="EMBL" id="GFY45081.1"/>
    </source>
</evidence>
<proteinExistence type="predicted"/>